<reference evidence="1 2" key="1">
    <citation type="submission" date="2019-08" db="EMBL/GenBank/DDBJ databases">
        <authorList>
            <person name="Peeters C."/>
        </authorList>
    </citation>
    <scope>NUCLEOTIDE SEQUENCE [LARGE SCALE GENOMIC DNA]</scope>
    <source>
        <strain evidence="1 2">LMG 31010</strain>
    </source>
</reference>
<name>A0A5E4VEM1_9BURK</name>
<organism evidence="1 2">
    <name type="scientific">Pandoraea commovens</name>
    <dbReference type="NCBI Taxonomy" id="2508289"/>
    <lineage>
        <taxon>Bacteria</taxon>
        <taxon>Pseudomonadati</taxon>
        <taxon>Pseudomonadota</taxon>
        <taxon>Betaproteobacteria</taxon>
        <taxon>Burkholderiales</taxon>
        <taxon>Burkholderiaceae</taxon>
        <taxon>Pandoraea</taxon>
    </lineage>
</organism>
<evidence type="ECO:0000313" key="1">
    <source>
        <dbReference type="EMBL" id="VVE10546.1"/>
    </source>
</evidence>
<dbReference type="Proteomes" id="UP000343335">
    <property type="component" value="Unassembled WGS sequence"/>
</dbReference>
<accession>A0A5E4VEM1</accession>
<gene>
    <name evidence="1" type="ORF">PCO31010_02625</name>
</gene>
<protein>
    <submittedName>
        <fullName evidence="1">Uncharacterized protein</fullName>
    </submittedName>
</protein>
<evidence type="ECO:0000313" key="2">
    <source>
        <dbReference type="Proteomes" id="UP000343335"/>
    </source>
</evidence>
<proteinExistence type="predicted"/>
<dbReference type="EMBL" id="CABPSA010000004">
    <property type="protein sequence ID" value="VVE10546.1"/>
    <property type="molecule type" value="Genomic_DNA"/>
</dbReference>
<sequence length="136" mass="14489">MDISFSVAMDQPAERRDFEVAAGDDFRVLLSVYAQDVDDGSLPVDLTGKTLTLKVAECAYPPLTVSAAGAAQTSFVFVPGNTKDACGRLPYTIKMTDNVNGKVTTLAFGAMVVRNPDARGCPSGSDYGWRGYGRLV</sequence>
<dbReference type="RefSeq" id="WP_150664639.1">
    <property type="nucleotide sequence ID" value="NZ_CABPSA010000004.1"/>
</dbReference>
<dbReference type="AlphaFoldDB" id="A0A5E4VEM1"/>